<comment type="caution">
    <text evidence="1">The sequence shown here is derived from an EMBL/GenBank/DDBJ whole genome shotgun (WGS) entry which is preliminary data.</text>
</comment>
<dbReference type="Proteomes" id="UP001283361">
    <property type="component" value="Unassembled WGS sequence"/>
</dbReference>
<evidence type="ECO:0000313" key="1">
    <source>
        <dbReference type="EMBL" id="KAK3782446.1"/>
    </source>
</evidence>
<keyword evidence="2" id="KW-1185">Reference proteome</keyword>
<dbReference type="AlphaFoldDB" id="A0AAE1DTG2"/>
<accession>A0AAE1DTG2</accession>
<name>A0AAE1DTG2_9GAST</name>
<feature type="non-terminal residue" evidence="1">
    <location>
        <position position="45"/>
    </location>
</feature>
<sequence length="45" mass="4980">MIQIDIKVADLTKIRSLAGSRLRQGDSTNGCPQFQASYQAELSHM</sequence>
<protein>
    <submittedName>
        <fullName evidence="1">Uncharacterized protein</fullName>
    </submittedName>
</protein>
<organism evidence="1 2">
    <name type="scientific">Elysia crispata</name>
    <name type="common">lettuce slug</name>
    <dbReference type="NCBI Taxonomy" id="231223"/>
    <lineage>
        <taxon>Eukaryota</taxon>
        <taxon>Metazoa</taxon>
        <taxon>Spiralia</taxon>
        <taxon>Lophotrochozoa</taxon>
        <taxon>Mollusca</taxon>
        <taxon>Gastropoda</taxon>
        <taxon>Heterobranchia</taxon>
        <taxon>Euthyneura</taxon>
        <taxon>Panpulmonata</taxon>
        <taxon>Sacoglossa</taxon>
        <taxon>Placobranchoidea</taxon>
        <taxon>Plakobranchidae</taxon>
        <taxon>Elysia</taxon>
    </lineage>
</organism>
<gene>
    <name evidence="1" type="ORF">RRG08_033087</name>
</gene>
<reference evidence="1" key="1">
    <citation type="journal article" date="2023" name="G3 (Bethesda)">
        <title>A reference genome for the long-term kleptoplast-retaining sea slug Elysia crispata morphotype clarki.</title>
        <authorList>
            <person name="Eastman K.E."/>
            <person name="Pendleton A.L."/>
            <person name="Shaikh M.A."/>
            <person name="Suttiyut T."/>
            <person name="Ogas R."/>
            <person name="Tomko P."/>
            <person name="Gavelis G."/>
            <person name="Widhalm J.R."/>
            <person name="Wisecaver J.H."/>
        </authorList>
    </citation>
    <scope>NUCLEOTIDE SEQUENCE</scope>
    <source>
        <strain evidence="1">ECLA1</strain>
    </source>
</reference>
<evidence type="ECO:0000313" key="2">
    <source>
        <dbReference type="Proteomes" id="UP001283361"/>
    </source>
</evidence>
<proteinExistence type="predicted"/>
<dbReference type="EMBL" id="JAWDGP010002507">
    <property type="protein sequence ID" value="KAK3782446.1"/>
    <property type="molecule type" value="Genomic_DNA"/>
</dbReference>